<dbReference type="InterPro" id="IPR002346">
    <property type="entry name" value="Mopterin_DH_FAD-bd"/>
</dbReference>
<reference evidence="5" key="2">
    <citation type="submission" date="2020-09" db="EMBL/GenBank/DDBJ databases">
        <authorList>
            <person name="Sun Q."/>
            <person name="Zhou Y."/>
        </authorList>
    </citation>
    <scope>NUCLEOTIDE SEQUENCE</scope>
    <source>
        <strain evidence="5">CGMCC 1.12919</strain>
    </source>
</reference>
<dbReference type="InterPro" id="IPR036318">
    <property type="entry name" value="FAD-bd_PCMH-like_sf"/>
</dbReference>
<comment type="caution">
    <text evidence="5">The sequence shown here is derived from an EMBL/GenBank/DDBJ whole genome shotgun (WGS) entry which is preliminary data.</text>
</comment>
<dbReference type="InterPro" id="IPR016167">
    <property type="entry name" value="FAD-bd_PCMH_sub1"/>
</dbReference>
<evidence type="ECO:0000313" key="5">
    <source>
        <dbReference type="EMBL" id="GGC86835.1"/>
    </source>
</evidence>
<keyword evidence="2" id="KW-0274">FAD</keyword>
<evidence type="ECO:0000256" key="1">
    <source>
        <dbReference type="ARBA" id="ARBA00022630"/>
    </source>
</evidence>
<dbReference type="Pfam" id="PF03450">
    <property type="entry name" value="CO_deh_flav_C"/>
    <property type="match status" value="1"/>
</dbReference>
<dbReference type="SUPFAM" id="SSF56176">
    <property type="entry name" value="FAD-binding/transporter-associated domain-like"/>
    <property type="match status" value="1"/>
</dbReference>
<dbReference type="PANTHER" id="PTHR42659">
    <property type="entry name" value="XANTHINE DEHYDROGENASE SUBUNIT C-RELATED"/>
    <property type="match status" value="1"/>
</dbReference>
<proteinExistence type="predicted"/>
<dbReference type="SMART" id="SM01092">
    <property type="entry name" value="CO_deh_flav_C"/>
    <property type="match status" value="1"/>
</dbReference>
<evidence type="ECO:0000313" key="6">
    <source>
        <dbReference type="Proteomes" id="UP000637002"/>
    </source>
</evidence>
<dbReference type="GO" id="GO:0016491">
    <property type="term" value="F:oxidoreductase activity"/>
    <property type="evidence" value="ECO:0007669"/>
    <property type="project" value="UniProtKB-KW"/>
</dbReference>
<sequence length="279" mass="29155">MKPPSFAYARPGTVAEAAGLLAQGDGAVLLAGGQSLMPMLNLRLAAPDTVIDINGIAGLADVRRDDGRLRIGAMARQAALMRTPAVGEALPLLALALPHIGHPQTRSRGTIGGSLCHADPAAELALVAVAADAVLTLLSSAGTRTVPARAFFLHAMETVRAADEILTEITFPASRPGARCAFRELARRHGDFAIAAVAAEWSPEGLTIAVGGLEATPRVCAHLSRELAGRPFEQAAVVRLIDEELAQTEPLEDGVIGPDYRLQLARVLLNDCLAEVLPP</sequence>
<dbReference type="GO" id="GO:0071949">
    <property type="term" value="F:FAD binding"/>
    <property type="evidence" value="ECO:0007669"/>
    <property type="project" value="InterPro"/>
</dbReference>
<dbReference type="InterPro" id="IPR005107">
    <property type="entry name" value="CO_DH_flav_C"/>
</dbReference>
<dbReference type="Gene3D" id="3.30.465.10">
    <property type="match status" value="1"/>
</dbReference>
<keyword evidence="1" id="KW-0285">Flavoprotein</keyword>
<dbReference type="SUPFAM" id="SSF55447">
    <property type="entry name" value="CO dehydrogenase flavoprotein C-terminal domain-like"/>
    <property type="match status" value="1"/>
</dbReference>
<dbReference type="Gene3D" id="3.30.43.10">
    <property type="entry name" value="Uridine Diphospho-n-acetylenolpyruvylglucosamine Reductase, domain 2"/>
    <property type="match status" value="1"/>
</dbReference>
<keyword evidence="3" id="KW-0560">Oxidoreductase</keyword>
<dbReference type="Gene3D" id="3.30.390.50">
    <property type="entry name" value="CO dehydrogenase flavoprotein, C-terminal domain"/>
    <property type="match status" value="1"/>
</dbReference>
<reference evidence="5" key="1">
    <citation type="journal article" date="2014" name="Int. J. Syst. Evol. Microbiol.">
        <title>Complete genome sequence of Corynebacterium casei LMG S-19264T (=DSM 44701T), isolated from a smear-ripened cheese.</title>
        <authorList>
            <consortium name="US DOE Joint Genome Institute (JGI-PGF)"/>
            <person name="Walter F."/>
            <person name="Albersmeier A."/>
            <person name="Kalinowski J."/>
            <person name="Ruckert C."/>
        </authorList>
    </citation>
    <scope>NUCLEOTIDE SEQUENCE</scope>
    <source>
        <strain evidence="5">CGMCC 1.12919</strain>
    </source>
</reference>
<name>A0A916XMF5_9HYPH</name>
<dbReference type="Proteomes" id="UP000637002">
    <property type="component" value="Unassembled WGS sequence"/>
</dbReference>
<dbReference type="PANTHER" id="PTHR42659:SF2">
    <property type="entry name" value="XANTHINE DEHYDROGENASE SUBUNIT C-RELATED"/>
    <property type="match status" value="1"/>
</dbReference>
<dbReference type="EMBL" id="BMGG01000010">
    <property type="protein sequence ID" value="GGC86835.1"/>
    <property type="molecule type" value="Genomic_DNA"/>
</dbReference>
<accession>A0A916XMF5</accession>
<dbReference type="RefSeq" id="WP_188611998.1">
    <property type="nucleotide sequence ID" value="NZ_BMGG01000010.1"/>
</dbReference>
<evidence type="ECO:0000256" key="2">
    <source>
        <dbReference type="ARBA" id="ARBA00022827"/>
    </source>
</evidence>
<dbReference type="InterPro" id="IPR016166">
    <property type="entry name" value="FAD-bd_PCMH"/>
</dbReference>
<dbReference type="InterPro" id="IPR036683">
    <property type="entry name" value="CO_DH_flav_C_dom_sf"/>
</dbReference>
<dbReference type="InterPro" id="IPR051312">
    <property type="entry name" value="Diverse_Substr_Oxidored"/>
</dbReference>
<organism evidence="5 6">
    <name type="scientific">Chelatococcus reniformis</name>
    <dbReference type="NCBI Taxonomy" id="1494448"/>
    <lineage>
        <taxon>Bacteria</taxon>
        <taxon>Pseudomonadati</taxon>
        <taxon>Pseudomonadota</taxon>
        <taxon>Alphaproteobacteria</taxon>
        <taxon>Hyphomicrobiales</taxon>
        <taxon>Chelatococcaceae</taxon>
        <taxon>Chelatococcus</taxon>
    </lineage>
</organism>
<keyword evidence="6" id="KW-1185">Reference proteome</keyword>
<dbReference type="InterPro" id="IPR016169">
    <property type="entry name" value="FAD-bd_PCMH_sub2"/>
</dbReference>
<dbReference type="Pfam" id="PF00941">
    <property type="entry name" value="FAD_binding_5"/>
    <property type="match status" value="1"/>
</dbReference>
<protein>
    <submittedName>
        <fullName evidence="5">Carbon monoxide dehydrogenase</fullName>
    </submittedName>
</protein>
<dbReference type="AlphaFoldDB" id="A0A916XMF5"/>
<dbReference type="PROSITE" id="PS51387">
    <property type="entry name" value="FAD_PCMH"/>
    <property type="match status" value="1"/>
</dbReference>
<evidence type="ECO:0000256" key="3">
    <source>
        <dbReference type="ARBA" id="ARBA00023002"/>
    </source>
</evidence>
<feature type="domain" description="FAD-binding PCMH-type" evidence="4">
    <location>
        <begin position="1"/>
        <end position="176"/>
    </location>
</feature>
<evidence type="ECO:0000259" key="4">
    <source>
        <dbReference type="PROSITE" id="PS51387"/>
    </source>
</evidence>
<gene>
    <name evidence="5" type="primary">cutM</name>
    <name evidence="5" type="ORF">GCM10010994_50950</name>
</gene>